<dbReference type="Gene3D" id="2.60.120.10">
    <property type="entry name" value="Jelly Rolls"/>
    <property type="match status" value="1"/>
</dbReference>
<keyword evidence="5" id="KW-1185">Reference proteome</keyword>
<dbReference type="InterPro" id="IPR015421">
    <property type="entry name" value="PyrdxlP-dep_Trfase_major"/>
</dbReference>
<evidence type="ECO:0008006" key="6">
    <source>
        <dbReference type="Google" id="ProtNLM"/>
    </source>
</evidence>
<reference evidence="4 5" key="1">
    <citation type="submission" date="2023-01" db="EMBL/GenBank/DDBJ databases">
        <title>Analysis of 21 Apiospora genomes using comparative genomics revels a genus with tremendous synthesis potential of carbohydrate active enzymes and secondary metabolites.</title>
        <authorList>
            <person name="Sorensen T."/>
        </authorList>
    </citation>
    <scope>NUCLEOTIDE SEQUENCE [LARGE SCALE GENOMIC DNA]</scope>
    <source>
        <strain evidence="4 5">CBS 114990</strain>
    </source>
</reference>
<feature type="compositionally biased region" description="Pro residues" evidence="3">
    <location>
        <begin position="131"/>
        <end position="141"/>
    </location>
</feature>
<dbReference type="InterPro" id="IPR005814">
    <property type="entry name" value="Aminotrans_3"/>
</dbReference>
<dbReference type="PANTHER" id="PTHR43713">
    <property type="entry name" value="GLUTAMATE-1-SEMIALDEHYDE 2,1-AMINOMUTASE"/>
    <property type="match status" value="1"/>
</dbReference>
<evidence type="ECO:0000313" key="4">
    <source>
        <dbReference type="EMBL" id="KAK8088443.1"/>
    </source>
</evidence>
<proteinExistence type="predicted"/>
<dbReference type="PANTHER" id="PTHR43713:SF3">
    <property type="entry name" value="GLUTAMATE-1-SEMIALDEHYDE 2,1-AMINOMUTASE 1, CHLOROPLASTIC-RELATED"/>
    <property type="match status" value="1"/>
</dbReference>
<evidence type="ECO:0000256" key="1">
    <source>
        <dbReference type="ARBA" id="ARBA00001933"/>
    </source>
</evidence>
<evidence type="ECO:0000256" key="3">
    <source>
        <dbReference type="SAM" id="MobiDB-lite"/>
    </source>
</evidence>
<dbReference type="Proteomes" id="UP001433268">
    <property type="component" value="Unassembled WGS sequence"/>
</dbReference>
<evidence type="ECO:0000256" key="2">
    <source>
        <dbReference type="ARBA" id="ARBA00022898"/>
    </source>
</evidence>
<protein>
    <recommendedName>
        <fullName evidence="6">Acetylornithine aminotransferase</fullName>
    </recommendedName>
</protein>
<comment type="cofactor">
    <cofactor evidence="1">
        <name>pyridoxal 5'-phosphate</name>
        <dbReference type="ChEBI" id="CHEBI:597326"/>
    </cofactor>
</comment>
<dbReference type="InterPro" id="IPR015424">
    <property type="entry name" value="PyrdxlP-dep_Trfase"/>
</dbReference>
<sequence>MSPNLVVLADTGSLTPNTTDDTGAYSDLVGSRPDASSPIVAGIWDLVDRESPTEAYAAEWDEMKYVVKGTAVITDELAQRSFELKPGSLLWIPKGSKGSFLRSAGFSAIYVEQRHGEGPFQSGGAETEEAPAPPAPAPAPAPVSDVLQRKLATLVADFAAQNPSSLAAHQQAQTALAGGNTRAVLHGDPFPLYIESGRGPHLCSLDGREYLDLVSDYSAALFGHSNPVLADAVARAASSVGFNLGGATRRETELARRVQARFPSIERVRFCNSGTEANTFALAAAMEFTKRTKILVFDNGYHGGTLSFGSRTNPLNLPHDFIFGTYNDIDATRAVLATTTTDGDVLAAILVEPMLAAGGQVPARRDFLAFLRRAATETGALLVFDEVVTSRLHYRGLQGHHGVRPDMTTLGKYLGGGLPFGAFGGRADIMGSRRLAYSGTFNNNVFTMTAALAAADLVTEPEIDRINALSDGIRDGIAALCSQFGFSGLKATGFGSAVGLHFSGPHASVLRECFFFDMLQQGIYVGRRGFVYLNLTHTARHSEQFLVTVEKFLAEVK</sequence>
<dbReference type="GeneID" id="92040779"/>
<keyword evidence="2" id="KW-0663">Pyridoxal phosphate</keyword>
<name>A0ABR1WZ63_9PEZI</name>
<dbReference type="RefSeq" id="XP_066671337.1">
    <property type="nucleotide sequence ID" value="XM_066807719.1"/>
</dbReference>
<dbReference type="SUPFAM" id="SSF51182">
    <property type="entry name" value="RmlC-like cupins"/>
    <property type="match status" value="1"/>
</dbReference>
<comment type="caution">
    <text evidence="4">The sequence shown here is derived from an EMBL/GenBank/DDBJ whole genome shotgun (WGS) entry which is preliminary data.</text>
</comment>
<feature type="region of interest" description="Disordered" evidence="3">
    <location>
        <begin position="117"/>
        <end position="142"/>
    </location>
</feature>
<dbReference type="Gene3D" id="3.90.1150.10">
    <property type="entry name" value="Aspartate Aminotransferase, domain 1"/>
    <property type="match status" value="1"/>
</dbReference>
<accession>A0ABR1WZ63</accession>
<dbReference type="SUPFAM" id="SSF53383">
    <property type="entry name" value="PLP-dependent transferases"/>
    <property type="match status" value="1"/>
</dbReference>
<dbReference type="Gene3D" id="3.40.640.10">
    <property type="entry name" value="Type I PLP-dependent aspartate aminotransferase-like (Major domain)"/>
    <property type="match status" value="1"/>
</dbReference>
<evidence type="ECO:0000313" key="5">
    <source>
        <dbReference type="Proteomes" id="UP001433268"/>
    </source>
</evidence>
<organism evidence="4 5">
    <name type="scientific">Apiospora hydei</name>
    <dbReference type="NCBI Taxonomy" id="1337664"/>
    <lineage>
        <taxon>Eukaryota</taxon>
        <taxon>Fungi</taxon>
        <taxon>Dikarya</taxon>
        <taxon>Ascomycota</taxon>
        <taxon>Pezizomycotina</taxon>
        <taxon>Sordariomycetes</taxon>
        <taxon>Xylariomycetidae</taxon>
        <taxon>Amphisphaeriales</taxon>
        <taxon>Apiosporaceae</taxon>
        <taxon>Apiospora</taxon>
    </lineage>
</organism>
<dbReference type="InterPro" id="IPR014710">
    <property type="entry name" value="RmlC-like_jellyroll"/>
</dbReference>
<gene>
    <name evidence="4" type="ORF">PG997_003404</name>
</gene>
<dbReference type="InterPro" id="IPR015422">
    <property type="entry name" value="PyrdxlP-dep_Trfase_small"/>
</dbReference>
<dbReference type="Pfam" id="PF00202">
    <property type="entry name" value="Aminotran_3"/>
    <property type="match status" value="1"/>
</dbReference>
<dbReference type="InterPro" id="IPR011051">
    <property type="entry name" value="RmlC_Cupin_sf"/>
</dbReference>
<dbReference type="EMBL" id="JAQQWN010000004">
    <property type="protein sequence ID" value="KAK8088443.1"/>
    <property type="molecule type" value="Genomic_DNA"/>
</dbReference>